<dbReference type="InterPro" id="IPR014628">
    <property type="entry name" value="Man6P_isomerase_Firm_short"/>
</dbReference>
<dbReference type="RefSeq" id="WP_025081331.1">
    <property type="nucleotide sequence ID" value="NZ_AZGI01000052.1"/>
</dbReference>
<dbReference type="GO" id="GO:0004476">
    <property type="term" value="F:mannose-6-phosphate isomerase activity"/>
    <property type="evidence" value="ECO:0007669"/>
    <property type="project" value="UniProtKB-UniRule"/>
</dbReference>
<evidence type="ECO:0000256" key="1">
    <source>
        <dbReference type="ARBA" id="ARBA00000757"/>
    </source>
</evidence>
<feature type="binding site" evidence="8">
    <location>
        <position position="170"/>
    </location>
    <ligand>
        <name>Zn(2+)</name>
        <dbReference type="ChEBI" id="CHEBI:29105"/>
    </ligand>
</feature>
<dbReference type="Proteomes" id="UP000051223">
    <property type="component" value="Unassembled WGS sequence"/>
</dbReference>
<evidence type="ECO:0000256" key="8">
    <source>
        <dbReference type="PIRSR" id="PIRSR036894-1"/>
    </source>
</evidence>
<keyword evidence="5 7" id="KW-0862">Zinc</keyword>
<organism evidence="12 13">
    <name type="scientific">Lactobacillus hamsteri DSM 5661 = JCM 6256</name>
    <dbReference type="NCBI Taxonomy" id="1423754"/>
    <lineage>
        <taxon>Bacteria</taxon>
        <taxon>Bacillati</taxon>
        <taxon>Bacillota</taxon>
        <taxon>Bacilli</taxon>
        <taxon>Lactobacillales</taxon>
        <taxon>Lactobacillaceae</taxon>
        <taxon>Lactobacillus</taxon>
    </lineage>
</organism>
<gene>
    <name evidence="12" type="ORF">FC39_GL001421</name>
</gene>
<dbReference type="Pfam" id="PF21621">
    <property type="entry name" value="MPI_cupin_dom"/>
    <property type="match status" value="1"/>
</dbReference>
<dbReference type="InterPro" id="IPR049071">
    <property type="entry name" value="MPI_cupin_dom"/>
</dbReference>
<evidence type="ECO:0000313" key="12">
    <source>
        <dbReference type="EMBL" id="KRM38137.1"/>
    </source>
</evidence>
<evidence type="ECO:0000259" key="10">
    <source>
        <dbReference type="Pfam" id="PF20511"/>
    </source>
</evidence>
<evidence type="ECO:0000256" key="4">
    <source>
        <dbReference type="ARBA" id="ARBA00022723"/>
    </source>
</evidence>
<dbReference type="PIRSF" id="PIRSF036894">
    <property type="entry name" value="PMI_Firm_short"/>
    <property type="match status" value="1"/>
</dbReference>
<feature type="binding site" evidence="8">
    <location>
        <position position="96"/>
    </location>
    <ligand>
        <name>Zn(2+)</name>
        <dbReference type="ChEBI" id="CHEBI:29105"/>
    </ligand>
</feature>
<dbReference type="GO" id="GO:0005975">
    <property type="term" value="P:carbohydrate metabolic process"/>
    <property type="evidence" value="ECO:0007669"/>
    <property type="project" value="UniProtKB-UniRule"/>
</dbReference>
<keyword evidence="13" id="KW-1185">Reference proteome</keyword>
<dbReference type="eggNOG" id="COG1482">
    <property type="taxonomic scope" value="Bacteria"/>
</dbReference>
<dbReference type="STRING" id="1423754.FC39_GL001421"/>
<keyword evidence="4 7" id="KW-0479">Metal-binding</keyword>
<feature type="binding site" evidence="8">
    <location>
        <position position="113"/>
    </location>
    <ligand>
        <name>Zn(2+)</name>
        <dbReference type="ChEBI" id="CHEBI:29105"/>
    </ligand>
</feature>
<evidence type="ECO:0000256" key="3">
    <source>
        <dbReference type="ARBA" id="ARBA00011956"/>
    </source>
</evidence>
<evidence type="ECO:0000256" key="9">
    <source>
        <dbReference type="PIRSR" id="PIRSR036894-2"/>
    </source>
</evidence>
<accession>A0A0R1YEA4</accession>
<evidence type="ECO:0000256" key="2">
    <source>
        <dbReference type="ARBA" id="ARBA00010772"/>
    </source>
</evidence>
<evidence type="ECO:0000256" key="7">
    <source>
        <dbReference type="PIRNR" id="PIRNR036894"/>
    </source>
</evidence>
<comment type="similarity">
    <text evidence="2 7">Belongs to the mannose-6-phosphate isomerase type 1 family.</text>
</comment>
<reference evidence="12 13" key="1">
    <citation type="journal article" date="2015" name="Genome Announc.">
        <title>Expanding the biotechnology potential of lactobacilli through comparative genomics of 213 strains and associated genera.</title>
        <authorList>
            <person name="Sun Z."/>
            <person name="Harris H.M."/>
            <person name="McCann A."/>
            <person name="Guo C."/>
            <person name="Argimon S."/>
            <person name="Zhang W."/>
            <person name="Yang X."/>
            <person name="Jeffery I.B."/>
            <person name="Cooney J.C."/>
            <person name="Kagawa T.F."/>
            <person name="Liu W."/>
            <person name="Song Y."/>
            <person name="Salvetti E."/>
            <person name="Wrobel A."/>
            <person name="Rasinkangas P."/>
            <person name="Parkhill J."/>
            <person name="Rea M.C."/>
            <person name="O'Sullivan O."/>
            <person name="Ritari J."/>
            <person name="Douillard F.P."/>
            <person name="Paul Ross R."/>
            <person name="Yang R."/>
            <person name="Briner A.E."/>
            <person name="Felis G.E."/>
            <person name="de Vos W.M."/>
            <person name="Barrangou R."/>
            <person name="Klaenhammer T.R."/>
            <person name="Caufield P.W."/>
            <person name="Cui Y."/>
            <person name="Zhang H."/>
            <person name="O'Toole P.W."/>
        </authorList>
    </citation>
    <scope>NUCLEOTIDE SEQUENCE [LARGE SCALE GENOMIC DNA]</scope>
    <source>
        <strain evidence="12 13">DSM 5661</strain>
    </source>
</reference>
<dbReference type="PANTHER" id="PTHR42742">
    <property type="entry name" value="TRANSCRIPTIONAL REPRESSOR MPRA"/>
    <property type="match status" value="1"/>
</dbReference>
<dbReference type="InterPro" id="IPR046457">
    <property type="entry name" value="PMI_typeI_cat"/>
</dbReference>
<dbReference type="InterPro" id="IPR001250">
    <property type="entry name" value="Man6P_Isoase-1"/>
</dbReference>
<feature type="domain" description="Phosphomannose isomerase type I catalytic" evidence="10">
    <location>
        <begin position="6"/>
        <end position="117"/>
    </location>
</feature>
<dbReference type="SUPFAM" id="SSF51182">
    <property type="entry name" value="RmlC-like cupins"/>
    <property type="match status" value="1"/>
</dbReference>
<dbReference type="InterPro" id="IPR014710">
    <property type="entry name" value="RmlC-like_jellyroll"/>
</dbReference>
<dbReference type="AlphaFoldDB" id="A0A0R1YEA4"/>
<dbReference type="PATRIC" id="fig|1423754.3.peg.1464"/>
<dbReference type="InterPro" id="IPR051804">
    <property type="entry name" value="Carb_Metab_Reg_Kinase/Isom"/>
</dbReference>
<dbReference type="EMBL" id="AZGI01000052">
    <property type="protein sequence ID" value="KRM38137.1"/>
    <property type="molecule type" value="Genomic_DNA"/>
</dbReference>
<dbReference type="Pfam" id="PF20511">
    <property type="entry name" value="PMI_typeI_cat"/>
    <property type="match status" value="1"/>
</dbReference>
<comment type="caution">
    <text evidence="12">The sequence shown here is derived from an EMBL/GenBank/DDBJ whole genome shotgun (WGS) entry which is preliminary data.</text>
</comment>
<comment type="catalytic activity">
    <reaction evidence="1 7">
        <text>D-mannose 6-phosphate = D-fructose 6-phosphate</text>
        <dbReference type="Rhea" id="RHEA:12356"/>
        <dbReference type="ChEBI" id="CHEBI:58735"/>
        <dbReference type="ChEBI" id="CHEBI:61527"/>
        <dbReference type="EC" id="5.3.1.8"/>
    </reaction>
</comment>
<sequence>MEPIFLTPYFRPKIWGGRKLDTIFHYDIPDGKVGEAWIISGYKDDASTVTEGPLKGKSLRDVYLEHPELFGNPKAKEFPLLVKFLDANDNLSVQVHPDDDYARKVENDSGKTESWYVMQADPGAYLIYGHHAKTREELADMIHKGEWDKLLRKVPIKAGDFFYVPAGTIHALTKGSLVIETQQSSDVTYRLYDYDRVDKKTGKKRELHTQKSIDVTTVPHVDPKLDVHTDKDQDAEIKTLVEPPVSPHFYLWQIDLDGTWKTGLKDHPYLLVSVIKGSGKLEADGKSWNLKMGTNLIIPNEMKNFTFTGKMRIVMSAPGEEDK</sequence>
<keyword evidence="6 7" id="KW-0413">Isomerase</keyword>
<dbReference type="EC" id="5.3.1.8" evidence="3 7"/>
<dbReference type="NCBIfam" id="TIGR00218">
    <property type="entry name" value="manA"/>
    <property type="match status" value="1"/>
</dbReference>
<feature type="active site" evidence="9">
    <location>
        <position position="190"/>
    </location>
</feature>
<name>A0A0R1YEA4_9LACO</name>
<dbReference type="InterPro" id="IPR011051">
    <property type="entry name" value="RmlC_Cupin_sf"/>
</dbReference>
<evidence type="ECO:0000259" key="11">
    <source>
        <dbReference type="Pfam" id="PF21621"/>
    </source>
</evidence>
<evidence type="ECO:0000313" key="13">
    <source>
        <dbReference type="Proteomes" id="UP000051223"/>
    </source>
</evidence>
<evidence type="ECO:0000256" key="5">
    <source>
        <dbReference type="ARBA" id="ARBA00022833"/>
    </source>
</evidence>
<proteinExistence type="inferred from homology"/>
<dbReference type="CDD" id="cd07010">
    <property type="entry name" value="cupin_PMI_type_I_N_bac"/>
    <property type="match status" value="1"/>
</dbReference>
<dbReference type="OrthoDB" id="9808275at2"/>
<protein>
    <recommendedName>
        <fullName evidence="3 7">Mannose-6-phosphate isomerase</fullName>
        <ecNumber evidence="3 7">5.3.1.8</ecNumber>
    </recommendedName>
</protein>
<evidence type="ECO:0000256" key="6">
    <source>
        <dbReference type="ARBA" id="ARBA00023235"/>
    </source>
</evidence>
<feature type="domain" description="Mannose-6-phosphate isomerase cupin" evidence="11">
    <location>
        <begin position="249"/>
        <end position="317"/>
    </location>
</feature>
<dbReference type="GO" id="GO:0008270">
    <property type="term" value="F:zinc ion binding"/>
    <property type="evidence" value="ECO:0007669"/>
    <property type="project" value="UniProtKB-UniRule"/>
</dbReference>
<dbReference type="Gene3D" id="2.60.120.10">
    <property type="entry name" value="Jelly Rolls"/>
    <property type="match status" value="2"/>
</dbReference>
<dbReference type="PANTHER" id="PTHR42742:SF3">
    <property type="entry name" value="FRUCTOKINASE"/>
    <property type="match status" value="1"/>
</dbReference>
<comment type="cofactor">
    <cofactor evidence="8">
        <name>Zn(2+)</name>
        <dbReference type="ChEBI" id="CHEBI:29105"/>
    </cofactor>
    <text evidence="8">Binds 1 zinc ion per subunit.</text>
</comment>